<dbReference type="EMBL" id="LXQA011438695">
    <property type="protein sequence ID" value="MCI97283.1"/>
    <property type="molecule type" value="Genomic_DNA"/>
</dbReference>
<evidence type="ECO:0000313" key="1">
    <source>
        <dbReference type="EMBL" id="MCI97283.1"/>
    </source>
</evidence>
<dbReference type="Proteomes" id="UP000265520">
    <property type="component" value="Unassembled WGS sequence"/>
</dbReference>
<dbReference type="AlphaFoldDB" id="A0A392WBU7"/>
<sequence length="18" mass="2033">MRTTTKHSVNGAFLMIIL</sequence>
<accession>A0A392WBU7</accession>
<name>A0A392WBU7_9FABA</name>
<organism evidence="1 2">
    <name type="scientific">Trifolium medium</name>
    <dbReference type="NCBI Taxonomy" id="97028"/>
    <lineage>
        <taxon>Eukaryota</taxon>
        <taxon>Viridiplantae</taxon>
        <taxon>Streptophyta</taxon>
        <taxon>Embryophyta</taxon>
        <taxon>Tracheophyta</taxon>
        <taxon>Spermatophyta</taxon>
        <taxon>Magnoliopsida</taxon>
        <taxon>eudicotyledons</taxon>
        <taxon>Gunneridae</taxon>
        <taxon>Pentapetalae</taxon>
        <taxon>rosids</taxon>
        <taxon>fabids</taxon>
        <taxon>Fabales</taxon>
        <taxon>Fabaceae</taxon>
        <taxon>Papilionoideae</taxon>
        <taxon>50 kb inversion clade</taxon>
        <taxon>NPAAA clade</taxon>
        <taxon>Hologalegina</taxon>
        <taxon>IRL clade</taxon>
        <taxon>Trifolieae</taxon>
        <taxon>Trifolium</taxon>
    </lineage>
</organism>
<comment type="caution">
    <text evidence="1">The sequence shown here is derived from an EMBL/GenBank/DDBJ whole genome shotgun (WGS) entry which is preliminary data.</text>
</comment>
<reference evidence="1 2" key="1">
    <citation type="journal article" date="2018" name="Front. Plant Sci.">
        <title>Red Clover (Trifolium pratense) and Zigzag Clover (T. medium) - A Picture of Genomic Similarities and Differences.</title>
        <authorList>
            <person name="Dluhosova J."/>
            <person name="Istvanek J."/>
            <person name="Nedelnik J."/>
            <person name="Repkova J."/>
        </authorList>
    </citation>
    <scope>NUCLEOTIDE SEQUENCE [LARGE SCALE GENOMIC DNA]</scope>
    <source>
        <strain evidence="2">cv. 10/8</strain>
        <tissue evidence="1">Leaf</tissue>
    </source>
</reference>
<feature type="non-terminal residue" evidence="1">
    <location>
        <position position="18"/>
    </location>
</feature>
<evidence type="ECO:0000313" key="2">
    <source>
        <dbReference type="Proteomes" id="UP000265520"/>
    </source>
</evidence>
<protein>
    <submittedName>
        <fullName evidence="1">Uncharacterized protein</fullName>
    </submittedName>
</protein>
<keyword evidence="2" id="KW-1185">Reference proteome</keyword>
<proteinExistence type="predicted"/>